<gene>
    <name evidence="5" type="ORF">DFR58_1502</name>
</gene>
<dbReference type="InterPro" id="IPR006530">
    <property type="entry name" value="YD"/>
</dbReference>
<dbReference type="InterPro" id="IPR050708">
    <property type="entry name" value="T6SS_VgrG/RHS"/>
</dbReference>
<dbReference type="GO" id="GO:0004530">
    <property type="term" value="F:deoxyribonuclease I activity"/>
    <property type="evidence" value="ECO:0007669"/>
    <property type="project" value="InterPro"/>
</dbReference>
<dbReference type="Gene3D" id="3.40.1350.110">
    <property type="match status" value="1"/>
</dbReference>
<dbReference type="Proteomes" id="UP000253034">
    <property type="component" value="Unassembled WGS sequence"/>
</dbReference>
<evidence type="ECO:0000313" key="6">
    <source>
        <dbReference type="Proteomes" id="UP000253034"/>
    </source>
</evidence>
<evidence type="ECO:0000256" key="2">
    <source>
        <dbReference type="SAM" id="SignalP"/>
    </source>
</evidence>
<evidence type="ECO:0000259" key="3">
    <source>
        <dbReference type="Pfam" id="PF21111"/>
    </source>
</evidence>
<dbReference type="InterPro" id="IPR056823">
    <property type="entry name" value="TEN-like_YD-shell"/>
</dbReference>
<feature type="chain" id="PRO_5016794159" evidence="2">
    <location>
        <begin position="28"/>
        <end position="1957"/>
    </location>
</feature>
<dbReference type="OrthoDB" id="513777at2"/>
<reference evidence="5 6" key="1">
    <citation type="submission" date="2018-07" db="EMBL/GenBank/DDBJ databases">
        <title>Genomic Encyclopedia of Type Strains, Phase IV (KMG-IV): sequencing the most valuable type-strain genomes for metagenomic binning, comparative biology and taxonomic classification.</title>
        <authorList>
            <person name="Goeker M."/>
        </authorList>
    </citation>
    <scope>NUCLEOTIDE SEQUENCE [LARGE SCALE GENOMIC DNA]</scope>
    <source>
        <strain evidence="5 6">DSM 27016</strain>
    </source>
</reference>
<feature type="domain" description="CdiA toxin EC869-like" evidence="3">
    <location>
        <begin position="1866"/>
        <end position="1954"/>
    </location>
</feature>
<protein>
    <submittedName>
        <fullName evidence="5">RHS repeat-associated protein</fullName>
    </submittedName>
</protein>
<evidence type="ECO:0000256" key="1">
    <source>
        <dbReference type="ARBA" id="ARBA00022737"/>
    </source>
</evidence>
<sequence>MIRKIEWIKIIVITLIAAFVFSMPAFAESKAQVPGSTATGSKLSLKEVRKLYDQGYGIKDIEKAEELSKVSGKTPEEILKVKGKTKFKLSEAEDGVTPNLVPDGKTWEEVEKEIGIEGKVHARETLQQDAANSMTAVYASSDDGDMSSFYNNRIYPSAAYKKITDPSFKAADAVDEEINPATGELTVRQRDLFLKGVNGLDFSLTRYYTSSEANLYEPSAIYNRSSFYTYQVVGTRKLYKEYEQNGQKYQQLMETKYNVVACASLIKDWSQQIADSLNSSSRDSVYDDYNLDCSMVVDYTNCYVKENWDNYEYSLKNEKVEDKYFNIGTGWAFDLPFLEFRYIADDNGYLDQYIYLHNGSKGVFEIPPSNINGDSTSIPYAIPDYPLKDIKFKELINSSYVVDGNRARYQMTEKDGRETYFEESGRVIGIKDRFGNQIQFFYQPDDKGNLLISKIVDSVGREINIRYTTDKVTVTVADPNNSANTRTITYNKQATTFHSSAQKDKYLLRSVTDSEGRTTNYGYQNKLQRISFRDKELPGEIRTRLTFNEYICCTNYNQYLTSITYPTGGYTKYNYSGHIKNCGIDGVMEIYKVSERYDYADKKYNYKKYTYRYDGTGEYDGYSTYNRKEDIPDRYITKTRVVDDLGSSEVYSCNKNLMCTGKLSEGTNHKNEIQNTYDPQSRLLTRSLIKTYNKATGNYVQNIENYEYDKGDYGDLTAYWDIQAEGNTSNIDHKTVYTYDPVYHILTSKTYKQDANTVIEEINTLTSDKKAVARAAKYKTPPNISRYKFYDVSYQYDNKGNITRKEQDTEGKNSGSVRLITNYSYADNDSTRRNKKLNDAYVTRKWIEDIKDADGNPAVSAVPGTIEETYKYNWFGDITEHKDANGNIYNYTYDKLGRKVKEVNPDGGYKHWAYTTTTSSNNVVVTDENWNSSKYSSYGTQIKYIYDKLGNLIVENICEPDSENLIEIKRYVYDTKSRISIERTRNNFRYMDMCYTYTSDGRLLSKEAVEDEKRLYMETYAYNDVYVDPITAIKYAKETKTIQGNPTSPSVVETKYINKYGWLERQGEIHNGEEYNDTFKYDYLGNKMEEKSARAYAEGWTEAYTTKYEEPDKMYRKETDVNGNYMLEQYNLQGKVIVKIDKRFGMTTYKYDALGRLLEESARVDSLNNTYSSKKYYYDSNGNVIKEKTLTNNGYVEIGYEYDNRDRLKKVITYNNGIQDSVTQYTYDLCGNKLTMQSGTETSPTRYEYNRIGKLAKMTDPMGQSEMYKYDILGNMIEKTDRNSNITAVTYDRLNRPLGNKVTTMAEEQQVTSYEYVLTGKAAKIIHNGREINYTYDGLGRLISETEPEGIVKQYTYDLADNRVSMTIKLNGHTKTNTAYTYDKMNRLYQVYENGQLTATYGYDANGNRTSLKYTNGDSTEYTYTISNKLDLLTNKKGNQIVSQYEYKYGSDGSRIYEKDKISDKRTTYTYDGVGRLAKEQRDGDPGINYTYDDRNNRKTMTVEGVSQTVYEYDKNNRLVTETKTAGEVTEITRYTYDNNGNQIYKATETIKTDSEGETEGYSAAVLGESTETPEATFNSYDGLNRLIETAVGDKTILYTYRWDGLRTGKIVNGATTRHIWDGSQMVLELDGGGNVTNKYVRGINLIYAQDGAGTRKYYLYNAHGDVVQLTNASGDVIKSYEYDAFGNENEPDPEDTNVFRYCGEYFDKETGTIYLRARYYDPSVGRFITEDSYWGKDNDPLSLNLYTYCHNDPVDFFDPSGHITIGPIRICIFGDNLKKDPNWVPDSWWSKDGKFQGYFLENWDDLMALGPEFGLLSTFSKGSKASVWTMKAFDRGWEIEKLLGGMGNNFPVIDKFVNSSKGFAKSITSIKSMDLGAKTYQKGNAVYNTIMKYANDLSGFKSTTWNKITVNVNSSTQRILEVALPTNVSASQLQQIDKAIIEAGKKGIDVVIKYIK</sequence>
<dbReference type="Pfam" id="PF25023">
    <property type="entry name" value="TEN_YD-shell"/>
    <property type="match status" value="2"/>
</dbReference>
<dbReference type="Pfam" id="PF05593">
    <property type="entry name" value="RHS_repeat"/>
    <property type="match status" value="1"/>
</dbReference>
<dbReference type="PANTHER" id="PTHR32305:SF15">
    <property type="entry name" value="PROTEIN RHSA-RELATED"/>
    <property type="match status" value="1"/>
</dbReference>
<accession>A0A369AE59</accession>
<feature type="domain" description="Teneurin-like YD-shell" evidence="4">
    <location>
        <begin position="1645"/>
        <end position="1755"/>
    </location>
</feature>
<dbReference type="Gene3D" id="2.180.10.10">
    <property type="entry name" value="RHS repeat-associated core"/>
    <property type="match status" value="3"/>
</dbReference>
<dbReference type="NCBIfam" id="TIGR01643">
    <property type="entry name" value="YD_repeat_2x"/>
    <property type="match status" value="3"/>
</dbReference>
<dbReference type="PANTHER" id="PTHR32305">
    <property type="match status" value="1"/>
</dbReference>
<dbReference type="Pfam" id="PF21111">
    <property type="entry name" value="CDI_toxin_EC869_like"/>
    <property type="match status" value="1"/>
</dbReference>
<dbReference type="NCBIfam" id="TIGR03696">
    <property type="entry name" value="Rhs_assc_core"/>
    <property type="match status" value="1"/>
</dbReference>
<organism evidence="5 6">
    <name type="scientific">Anaerobacterium chartisolvens</name>
    <dbReference type="NCBI Taxonomy" id="1297424"/>
    <lineage>
        <taxon>Bacteria</taxon>
        <taxon>Bacillati</taxon>
        <taxon>Bacillota</taxon>
        <taxon>Clostridia</taxon>
        <taxon>Eubacteriales</taxon>
        <taxon>Oscillospiraceae</taxon>
        <taxon>Anaerobacterium</taxon>
    </lineage>
</organism>
<dbReference type="InterPro" id="IPR031325">
    <property type="entry name" value="RHS_repeat"/>
</dbReference>
<dbReference type="InterPro" id="IPR033799">
    <property type="entry name" value="CdiA_EC869-like"/>
</dbReference>
<proteinExistence type="predicted"/>
<feature type="signal peptide" evidence="2">
    <location>
        <begin position="1"/>
        <end position="27"/>
    </location>
</feature>
<keyword evidence="1" id="KW-0677">Repeat</keyword>
<name>A0A369AE59_9FIRM</name>
<comment type="caution">
    <text evidence="5">The sequence shown here is derived from an EMBL/GenBank/DDBJ whole genome shotgun (WGS) entry which is preliminary data.</text>
</comment>
<dbReference type="InterPro" id="IPR022385">
    <property type="entry name" value="Rhs_assc_core"/>
</dbReference>
<feature type="domain" description="Teneurin-like YD-shell" evidence="4">
    <location>
        <begin position="1239"/>
        <end position="1372"/>
    </location>
</feature>
<evidence type="ECO:0000313" key="5">
    <source>
        <dbReference type="EMBL" id="RCX07642.1"/>
    </source>
</evidence>
<evidence type="ECO:0000259" key="4">
    <source>
        <dbReference type="Pfam" id="PF25023"/>
    </source>
</evidence>
<dbReference type="RefSeq" id="WP_114300396.1">
    <property type="nucleotide sequence ID" value="NZ_QPJT01000050.1"/>
</dbReference>
<dbReference type="EMBL" id="QPJT01000050">
    <property type="protein sequence ID" value="RCX07642.1"/>
    <property type="molecule type" value="Genomic_DNA"/>
</dbReference>
<keyword evidence="6" id="KW-1185">Reference proteome</keyword>
<keyword evidence="2" id="KW-0732">Signal</keyword>